<dbReference type="AlphaFoldDB" id="B7FRF5"/>
<protein>
    <recommendedName>
        <fullName evidence="2">RAP domain-containing protein</fullName>
    </recommendedName>
</protein>
<feature type="compositionally biased region" description="Basic and acidic residues" evidence="1">
    <location>
        <begin position="105"/>
        <end position="121"/>
    </location>
</feature>
<dbReference type="SMART" id="SM00952">
    <property type="entry name" value="RAP"/>
    <property type="match status" value="1"/>
</dbReference>
<name>B7FRF5_PHATC</name>
<dbReference type="Proteomes" id="UP000000759">
    <property type="component" value="Chromosome 1"/>
</dbReference>
<dbReference type="EMBL" id="CM000605">
    <property type="protein sequence ID" value="EEC51497.1"/>
    <property type="molecule type" value="Genomic_DNA"/>
</dbReference>
<feature type="region of interest" description="Disordered" evidence="1">
    <location>
        <begin position="78"/>
        <end position="186"/>
    </location>
</feature>
<evidence type="ECO:0000313" key="4">
    <source>
        <dbReference type="Proteomes" id="UP000000759"/>
    </source>
</evidence>
<evidence type="ECO:0000313" key="3">
    <source>
        <dbReference type="EMBL" id="EEC51497.1"/>
    </source>
</evidence>
<dbReference type="KEGG" id="pti:PHATRDRAFT_31474"/>
<organism evidence="3 4">
    <name type="scientific">Phaeodactylum tricornutum (strain CCAP 1055/1)</name>
    <dbReference type="NCBI Taxonomy" id="556484"/>
    <lineage>
        <taxon>Eukaryota</taxon>
        <taxon>Sar</taxon>
        <taxon>Stramenopiles</taxon>
        <taxon>Ochrophyta</taxon>
        <taxon>Bacillariophyta</taxon>
        <taxon>Bacillariophyceae</taxon>
        <taxon>Bacillariophycidae</taxon>
        <taxon>Naviculales</taxon>
        <taxon>Phaeodactylaceae</taxon>
        <taxon>Phaeodactylum</taxon>
    </lineage>
</organism>
<reference evidence="3 4" key="1">
    <citation type="journal article" date="2008" name="Nature">
        <title>The Phaeodactylum genome reveals the evolutionary history of diatom genomes.</title>
        <authorList>
            <person name="Bowler C."/>
            <person name="Allen A.E."/>
            <person name="Badger J.H."/>
            <person name="Grimwood J."/>
            <person name="Jabbari K."/>
            <person name="Kuo A."/>
            <person name="Maheswari U."/>
            <person name="Martens C."/>
            <person name="Maumus F."/>
            <person name="Otillar R.P."/>
            <person name="Rayko E."/>
            <person name="Salamov A."/>
            <person name="Vandepoele K."/>
            <person name="Beszteri B."/>
            <person name="Gruber A."/>
            <person name="Heijde M."/>
            <person name="Katinka M."/>
            <person name="Mock T."/>
            <person name="Valentin K."/>
            <person name="Verret F."/>
            <person name="Berges J.A."/>
            <person name="Brownlee C."/>
            <person name="Cadoret J.P."/>
            <person name="Chiovitti A."/>
            <person name="Choi C.J."/>
            <person name="Coesel S."/>
            <person name="De Martino A."/>
            <person name="Detter J.C."/>
            <person name="Durkin C."/>
            <person name="Falciatore A."/>
            <person name="Fournet J."/>
            <person name="Haruta M."/>
            <person name="Huysman M.J."/>
            <person name="Jenkins B.D."/>
            <person name="Jiroutova K."/>
            <person name="Jorgensen R.E."/>
            <person name="Joubert Y."/>
            <person name="Kaplan A."/>
            <person name="Kroger N."/>
            <person name="Kroth P.G."/>
            <person name="La Roche J."/>
            <person name="Lindquist E."/>
            <person name="Lommer M."/>
            <person name="Martin-Jezequel V."/>
            <person name="Lopez P.J."/>
            <person name="Lucas S."/>
            <person name="Mangogna M."/>
            <person name="McGinnis K."/>
            <person name="Medlin L.K."/>
            <person name="Montsant A."/>
            <person name="Oudot-Le Secq M.P."/>
            <person name="Napoli C."/>
            <person name="Obornik M."/>
            <person name="Parker M.S."/>
            <person name="Petit J.L."/>
            <person name="Porcel B.M."/>
            <person name="Poulsen N."/>
            <person name="Robison M."/>
            <person name="Rychlewski L."/>
            <person name="Rynearson T.A."/>
            <person name="Schmutz J."/>
            <person name="Shapiro H."/>
            <person name="Siaut M."/>
            <person name="Stanley M."/>
            <person name="Sussman M.R."/>
            <person name="Taylor A.R."/>
            <person name="Vardi A."/>
            <person name="von Dassow P."/>
            <person name="Vyverman W."/>
            <person name="Willis A."/>
            <person name="Wyrwicz L.S."/>
            <person name="Rokhsar D.S."/>
            <person name="Weissenbach J."/>
            <person name="Armbrust E.V."/>
            <person name="Green B.R."/>
            <person name="Van de Peer Y."/>
            <person name="Grigoriev I.V."/>
        </authorList>
    </citation>
    <scope>NUCLEOTIDE SEQUENCE [LARGE SCALE GENOMIC DNA]</scope>
    <source>
        <strain evidence="3 4">CCAP 1055/1</strain>
    </source>
</reference>
<dbReference type="Pfam" id="PF08373">
    <property type="entry name" value="RAP"/>
    <property type="match status" value="1"/>
</dbReference>
<dbReference type="GeneID" id="7196667"/>
<dbReference type="PROSITE" id="PS51286">
    <property type="entry name" value="RAP"/>
    <property type="match status" value="1"/>
</dbReference>
<proteinExistence type="predicted"/>
<gene>
    <name evidence="3" type="ORF">PHATRDRAFT_31474</name>
</gene>
<evidence type="ECO:0000256" key="1">
    <source>
        <dbReference type="SAM" id="MobiDB-lite"/>
    </source>
</evidence>
<feature type="compositionally biased region" description="Polar residues" evidence="1">
    <location>
        <begin position="164"/>
        <end position="178"/>
    </location>
</feature>
<dbReference type="InterPro" id="IPR013584">
    <property type="entry name" value="RAP"/>
</dbReference>
<dbReference type="OMA" id="CNAANVV"/>
<keyword evidence="4" id="KW-1185">Reference proteome</keyword>
<evidence type="ECO:0000259" key="2">
    <source>
        <dbReference type="PROSITE" id="PS51286"/>
    </source>
</evidence>
<dbReference type="PaxDb" id="2850-Phatr31474"/>
<dbReference type="OrthoDB" id="45226at2759"/>
<reference evidence="4" key="2">
    <citation type="submission" date="2008-08" db="EMBL/GenBank/DDBJ databases">
        <authorList>
            <consortium name="Diatom Consortium"/>
            <person name="Grigoriev I."/>
            <person name="Grimwood J."/>
            <person name="Kuo A."/>
            <person name="Otillar R.P."/>
            <person name="Salamov A."/>
            <person name="Detter J.C."/>
            <person name="Lindquist E."/>
            <person name="Shapiro H."/>
            <person name="Lucas S."/>
            <person name="Glavina del Rio T."/>
            <person name="Pitluck S."/>
            <person name="Rokhsar D."/>
            <person name="Bowler C."/>
        </authorList>
    </citation>
    <scope>GENOME REANNOTATION</scope>
    <source>
        <strain evidence="4">CCAP 1055/1</strain>
    </source>
</reference>
<dbReference type="HOGENOM" id="CLU_316310_0_0_1"/>
<dbReference type="InParanoid" id="B7FRF5"/>
<accession>B7FRF5</accession>
<dbReference type="RefSeq" id="XP_002177034.1">
    <property type="nucleotide sequence ID" value="XM_002176998.1"/>
</dbReference>
<feature type="compositionally biased region" description="Polar residues" evidence="1">
    <location>
        <begin position="122"/>
        <end position="141"/>
    </location>
</feature>
<dbReference type="PROSITE" id="PS51257">
    <property type="entry name" value="PROKAR_LIPOPROTEIN"/>
    <property type="match status" value="1"/>
</dbReference>
<dbReference type="eggNOG" id="ENOG502QXB5">
    <property type="taxonomic scope" value="Eukaryota"/>
</dbReference>
<sequence length="923" mass="101565">MGKQTERGNVGWLSRRQSVASAVVVGCLTQSTCGWSGSTPSVASAFADFHATRRRMSLPYKHNAAATALRMVHNATVSSSSPANPLIYPSLESASPPAPRTGRRLPNDPRGTRKPRNKDSRNPVSAQTHRNTKGKSTTVQALTEHIAKPSDVSSRPNTFPKDPTNVSAVTARSTSTNPTRKKPSVHLPWKAGYHTSLKTQRRLQQAVQDASHRPGLTRATVALRTLLQSAPERCNAANVVCALTLSAKAMTEQTNDTFRTLFYDVTAVLSQLLKDDALSTRQLCNVAWAIAKHCDRDATLLPNFAHPSALSSDTVVGRAETWDLAKASLEDPDSQLDQLVDDLALMLAKKLSLSVSVAANVATPDEFSTAASTSGSSALLAKPGELSMASWAYGVLRQRKRPPGWKVGPQMGRVQSSRKSLAEPSDGFNFVKFEQWNSKMLVDECVDLDPPSATDILFDAISVALCAKDGAAIQDCKWSELANVAWAFASHGRSCSGPSADLLMLIANESSWRLNSNDKSARALSRDLAQIIWSLGILQADNFRLADGLTNVVAAVQSSQKLNHDDDYSPNSDGPMRDWSCTDIVQVALSLAHARLEELPLLRAAYAEALHRLESTTSIRSRTIRAHFQSWELGILLWAQARLHLKASEGQVFECFASAAVDELVAAMDDAGSLANIGIGSQEQANIAWALTVLQEDQSPNAIRLLSTIFADAAAACEKDGIIQLEHAHQLWQAYFLLQESSPPVVANVSHWFRDYLRDKWSLEKSRTKLSSARHRSLSQALDLMGIAHKNEHDEDIDVAIVLKKSAVWTHQTKRDGTEGVKLAVEFDGPNHFTRQRKPSNGSKPDVPRALGHTVLKYRLLKKQGWTVVRVPYYEFDKIPYWASMERQRYLQRLLKTHANLRFSQVDVSEYKAPVPNRETRFD</sequence>
<feature type="domain" description="RAP" evidence="2">
    <location>
        <begin position="823"/>
        <end position="893"/>
    </location>
</feature>